<dbReference type="AlphaFoldDB" id="A0A2G8REG3"/>
<dbReference type="Gene3D" id="1.10.10.10">
    <property type="entry name" value="Winged helix-like DNA-binding domain superfamily/Winged helix DNA-binding domain"/>
    <property type="match status" value="1"/>
</dbReference>
<evidence type="ECO:0000313" key="3">
    <source>
        <dbReference type="EMBL" id="PIL19949.1"/>
    </source>
</evidence>
<comment type="caution">
    <text evidence="3">The sequence shown here is derived from an EMBL/GenBank/DDBJ whole genome shotgun (WGS) entry which is preliminary data.</text>
</comment>
<dbReference type="EMBL" id="AWWI01000074">
    <property type="protein sequence ID" value="PIL19949.1"/>
    <property type="molecule type" value="Genomic_DNA"/>
</dbReference>
<dbReference type="InterPro" id="IPR016032">
    <property type="entry name" value="Sig_transdc_resp-reg_C-effctor"/>
</dbReference>
<dbReference type="GO" id="GO:0003677">
    <property type="term" value="F:DNA binding"/>
    <property type="evidence" value="ECO:0007669"/>
    <property type="project" value="InterPro"/>
</dbReference>
<dbReference type="SMART" id="SM00421">
    <property type="entry name" value="HTH_LUXR"/>
    <property type="match status" value="1"/>
</dbReference>
<gene>
    <name evidence="3" type="ORF">P775_12020</name>
</gene>
<proteinExistence type="predicted"/>
<evidence type="ECO:0000259" key="2">
    <source>
        <dbReference type="SMART" id="SM00421"/>
    </source>
</evidence>
<dbReference type="InterPro" id="IPR036388">
    <property type="entry name" value="WH-like_DNA-bd_sf"/>
</dbReference>
<evidence type="ECO:0000256" key="1">
    <source>
        <dbReference type="SAM" id="Phobius"/>
    </source>
</evidence>
<keyword evidence="1" id="KW-0472">Membrane</keyword>
<dbReference type="GO" id="GO:0006355">
    <property type="term" value="P:regulation of DNA-templated transcription"/>
    <property type="evidence" value="ECO:0007669"/>
    <property type="project" value="InterPro"/>
</dbReference>
<sequence length="152" mass="16580">MVLFILDVANELTNVDLMTALEAISVLGLMFSVFITLREYRRMMQRNQSVERRLDAATGAFSQMMSDQFTRWGLTAAERDVALMSVKGVSIGDIAALRQTATGTVKAQSAAIYRKAGVSNRAEMISVLIEDMIEGVPLPFGVAVGTQSKKNS</sequence>
<feature type="transmembrane region" description="Helical" evidence="1">
    <location>
        <begin position="20"/>
        <end position="37"/>
    </location>
</feature>
<dbReference type="RefSeq" id="WP_099911138.1">
    <property type="nucleotide sequence ID" value="NZ_AWWI01000074.1"/>
</dbReference>
<dbReference type="Proteomes" id="UP000231259">
    <property type="component" value="Unassembled WGS sequence"/>
</dbReference>
<organism evidence="3 4">
    <name type="scientific">Puniceibacterium antarcticum</name>
    <dbReference type="NCBI Taxonomy" id="1206336"/>
    <lineage>
        <taxon>Bacteria</taxon>
        <taxon>Pseudomonadati</taxon>
        <taxon>Pseudomonadota</taxon>
        <taxon>Alphaproteobacteria</taxon>
        <taxon>Rhodobacterales</taxon>
        <taxon>Paracoccaceae</taxon>
        <taxon>Puniceibacterium</taxon>
    </lineage>
</organism>
<keyword evidence="1" id="KW-0812">Transmembrane</keyword>
<feature type="domain" description="HTH luxR-type" evidence="2">
    <location>
        <begin position="71"/>
        <end position="128"/>
    </location>
</feature>
<accession>A0A2G8REG3</accession>
<protein>
    <recommendedName>
        <fullName evidence="2">HTH luxR-type domain-containing protein</fullName>
    </recommendedName>
</protein>
<name>A0A2G8REG3_9RHOB</name>
<reference evidence="3 4" key="1">
    <citation type="submission" date="2013-09" db="EMBL/GenBank/DDBJ databases">
        <title>Genome sequencing of Phaeobacter antarcticus sp. nov. SM1211.</title>
        <authorList>
            <person name="Zhang X.-Y."/>
            <person name="Liu C."/>
            <person name="Chen X.-L."/>
            <person name="Xie B.-B."/>
            <person name="Qin Q.-L."/>
            <person name="Rong J.-C."/>
            <person name="Zhang Y.-Z."/>
        </authorList>
    </citation>
    <scope>NUCLEOTIDE SEQUENCE [LARGE SCALE GENOMIC DNA]</scope>
    <source>
        <strain evidence="3 4">SM1211</strain>
    </source>
</reference>
<dbReference type="SUPFAM" id="SSF46894">
    <property type="entry name" value="C-terminal effector domain of the bipartite response regulators"/>
    <property type="match status" value="1"/>
</dbReference>
<keyword evidence="1" id="KW-1133">Transmembrane helix</keyword>
<dbReference type="InterPro" id="IPR000792">
    <property type="entry name" value="Tscrpt_reg_LuxR_C"/>
</dbReference>
<keyword evidence="4" id="KW-1185">Reference proteome</keyword>
<evidence type="ECO:0000313" key="4">
    <source>
        <dbReference type="Proteomes" id="UP000231259"/>
    </source>
</evidence>